<evidence type="ECO:0000256" key="1">
    <source>
        <dbReference type="SAM" id="SignalP"/>
    </source>
</evidence>
<proteinExistence type="predicted"/>
<dbReference type="RefSeq" id="WP_185665424.1">
    <property type="nucleotide sequence ID" value="NZ_JACLAW010000015.1"/>
</dbReference>
<reference evidence="2 3" key="1">
    <citation type="submission" date="2020-08" db="EMBL/GenBank/DDBJ databases">
        <title>The genome sequence of type strain Novosphingobium flavum NBRC 111647.</title>
        <authorList>
            <person name="Liu Y."/>
        </authorList>
    </citation>
    <scope>NUCLEOTIDE SEQUENCE [LARGE SCALE GENOMIC DNA]</scope>
    <source>
        <strain evidence="2 3">NBRC 111647</strain>
    </source>
</reference>
<organism evidence="2 3">
    <name type="scientific">Novosphingobium flavum</name>
    <dbReference type="NCBI Taxonomy" id="1778672"/>
    <lineage>
        <taxon>Bacteria</taxon>
        <taxon>Pseudomonadati</taxon>
        <taxon>Pseudomonadota</taxon>
        <taxon>Alphaproteobacteria</taxon>
        <taxon>Sphingomonadales</taxon>
        <taxon>Sphingomonadaceae</taxon>
        <taxon>Novosphingobium</taxon>
    </lineage>
</organism>
<evidence type="ECO:0000313" key="3">
    <source>
        <dbReference type="Proteomes" id="UP000566813"/>
    </source>
</evidence>
<dbReference type="SUPFAM" id="SSF51182">
    <property type="entry name" value="RmlC-like cupins"/>
    <property type="match status" value="1"/>
</dbReference>
<gene>
    <name evidence="2" type="ORF">H7F51_16515</name>
</gene>
<dbReference type="Gene3D" id="2.60.120.10">
    <property type="entry name" value="Jelly Rolls"/>
    <property type="match status" value="1"/>
</dbReference>
<evidence type="ECO:0008006" key="4">
    <source>
        <dbReference type="Google" id="ProtNLM"/>
    </source>
</evidence>
<evidence type="ECO:0000313" key="2">
    <source>
        <dbReference type="EMBL" id="MBC2667124.1"/>
    </source>
</evidence>
<dbReference type="Proteomes" id="UP000566813">
    <property type="component" value="Unassembled WGS sequence"/>
</dbReference>
<feature type="chain" id="PRO_5031033257" description="Cupin type-1 domain-containing protein" evidence="1">
    <location>
        <begin position="27"/>
        <end position="183"/>
    </location>
</feature>
<accession>A0A7X1KMY2</accession>
<dbReference type="AlphaFoldDB" id="A0A7X1KMY2"/>
<feature type="signal peptide" evidence="1">
    <location>
        <begin position="1"/>
        <end position="26"/>
    </location>
</feature>
<protein>
    <recommendedName>
        <fullName evidence="4">Cupin type-1 domain-containing protein</fullName>
    </recommendedName>
</protein>
<comment type="caution">
    <text evidence="2">The sequence shown here is derived from an EMBL/GenBank/DDBJ whole genome shotgun (WGS) entry which is preliminary data.</text>
</comment>
<dbReference type="InterPro" id="IPR014710">
    <property type="entry name" value="RmlC-like_jellyroll"/>
</dbReference>
<keyword evidence="3" id="KW-1185">Reference proteome</keyword>
<dbReference type="InterPro" id="IPR011051">
    <property type="entry name" value="RmlC_Cupin_sf"/>
</dbReference>
<sequence length="183" mass="19256">MNKPTTALAAMAMVLPLSLAPAIARAQAAEAAPRRDAVFIEQGDFAKALAARASGKGMSAVGAVRAGNDRINVDVLRRDNLDELPTNHKIVTEIYYILEGGGDFATGGKMVDPKPMITGGKPVNPASIGPSEKSEKVIGASTRHVQAGDVVMIPPGVVHNFTRLDGHVTYMVVRVNPGYEKGK</sequence>
<dbReference type="EMBL" id="JACLAW010000015">
    <property type="protein sequence ID" value="MBC2667124.1"/>
    <property type="molecule type" value="Genomic_DNA"/>
</dbReference>
<name>A0A7X1KMY2_9SPHN</name>
<keyword evidence="1" id="KW-0732">Signal</keyword>